<keyword evidence="1" id="KW-1133">Transmembrane helix</keyword>
<organism evidence="2 3">
    <name type="scientific">[Phormidium ambiguum] IAM M-71</name>
    <dbReference type="NCBI Taxonomy" id="454136"/>
    <lineage>
        <taxon>Bacteria</taxon>
        <taxon>Bacillati</taxon>
        <taxon>Cyanobacteriota</taxon>
        <taxon>Cyanophyceae</taxon>
        <taxon>Oscillatoriophycideae</taxon>
        <taxon>Aerosakkonematales</taxon>
        <taxon>Aerosakkonemataceae</taxon>
        <taxon>Floridanema</taxon>
    </lineage>
</organism>
<dbReference type="STRING" id="454136.NIES2119_18610"/>
<evidence type="ECO:0008006" key="4">
    <source>
        <dbReference type="Google" id="ProtNLM"/>
    </source>
</evidence>
<feature type="transmembrane region" description="Helical" evidence="1">
    <location>
        <begin position="12"/>
        <end position="34"/>
    </location>
</feature>
<sequence length="203" mass="22514">MFPSFWSEPFLWIHLAGIAAFPIWLGILLLSLAAGEPLLPVWLEFSLIAIIGIAPILWMQLVKPFNIFCVLILALKPEVLTVEQRKILSLFKRPLEKVGTITAPLFLLLVLWKIYTLAPVAAEIPPLAPSWRIACLLVAGVAFLLSNLFFQIPLSVLGVLLTKESAFASIEPYPVEKIQDDFTIAGFQVDKILPIKSSPKTLS</sequence>
<reference evidence="2 3" key="1">
    <citation type="submission" date="2016-11" db="EMBL/GenBank/DDBJ databases">
        <title>Draft Genome Sequences of Nine Cyanobacterial Strains from Diverse Habitats.</title>
        <authorList>
            <person name="Zhu T."/>
            <person name="Hou S."/>
            <person name="Lu X."/>
            <person name="Hess W.R."/>
        </authorList>
    </citation>
    <scope>NUCLEOTIDE SEQUENCE [LARGE SCALE GENOMIC DNA]</scope>
    <source>
        <strain evidence="2 3">IAM M-71</strain>
    </source>
</reference>
<gene>
    <name evidence="2" type="ORF">NIES2119_18610</name>
</gene>
<evidence type="ECO:0000313" key="2">
    <source>
        <dbReference type="EMBL" id="OKH36009.1"/>
    </source>
</evidence>
<keyword evidence="1" id="KW-0472">Membrane</keyword>
<accession>A0A1U7IGA0</accession>
<proteinExistence type="predicted"/>
<dbReference type="InterPro" id="IPR049610">
    <property type="entry name" value="LCTMP-like"/>
</dbReference>
<dbReference type="OrthoDB" id="484731at2"/>
<dbReference type="EMBL" id="MRCE01000018">
    <property type="protein sequence ID" value="OKH36009.1"/>
    <property type="molecule type" value="Genomic_DNA"/>
</dbReference>
<comment type="caution">
    <text evidence="2">The sequence shown here is derived from an EMBL/GenBank/DDBJ whole genome shotgun (WGS) entry which is preliminary data.</text>
</comment>
<dbReference type="AlphaFoldDB" id="A0A1U7IGA0"/>
<feature type="transmembrane region" description="Helical" evidence="1">
    <location>
        <begin position="41"/>
        <end position="59"/>
    </location>
</feature>
<feature type="transmembrane region" description="Helical" evidence="1">
    <location>
        <begin position="94"/>
        <end position="115"/>
    </location>
</feature>
<dbReference type="RefSeq" id="WP_073595004.1">
    <property type="nucleotide sequence ID" value="NZ_MRCE01000018.1"/>
</dbReference>
<dbReference type="NCBIfam" id="NF033183">
    <property type="entry name" value="colliding_TM"/>
    <property type="match status" value="1"/>
</dbReference>
<evidence type="ECO:0000313" key="3">
    <source>
        <dbReference type="Proteomes" id="UP000185860"/>
    </source>
</evidence>
<keyword evidence="1" id="KW-0812">Transmembrane</keyword>
<name>A0A1U7IGA0_9CYAN</name>
<evidence type="ECO:0000256" key="1">
    <source>
        <dbReference type="SAM" id="Phobius"/>
    </source>
</evidence>
<protein>
    <recommendedName>
        <fullName evidence="4">Low-complexity tail membrane protein</fullName>
    </recommendedName>
</protein>
<feature type="transmembrane region" description="Helical" evidence="1">
    <location>
        <begin position="130"/>
        <end position="150"/>
    </location>
</feature>
<dbReference type="Proteomes" id="UP000185860">
    <property type="component" value="Unassembled WGS sequence"/>
</dbReference>